<proteinExistence type="predicted"/>
<evidence type="ECO:0000313" key="1">
    <source>
        <dbReference type="EnsemblPlants" id="OMERI05G00940.2"/>
    </source>
</evidence>
<evidence type="ECO:0000313" key="2">
    <source>
        <dbReference type="Proteomes" id="UP000008021"/>
    </source>
</evidence>
<dbReference type="EnsemblPlants" id="OMERI05G00940.2">
    <property type="protein sequence ID" value="OMERI05G00940.2"/>
    <property type="gene ID" value="OMERI05G00940"/>
</dbReference>
<name>A0A0E0DL20_9ORYZ</name>
<sequence>MASPTSSASAPASHHLRLWWRRRGRGGAVGATFTVALLAAALLLGLSLYASSLPRAPTTSSSFSSNLVGLTLVRRAKEKGAERLRHGISKLAPPLGGWRLVPESEVMCFTSEIGVGFIAIHGTPD</sequence>
<reference evidence="1" key="1">
    <citation type="submission" date="2015-04" db="UniProtKB">
        <authorList>
            <consortium name="EnsemblPlants"/>
        </authorList>
    </citation>
    <scope>IDENTIFICATION</scope>
</reference>
<dbReference type="Gramene" id="OMERI05G00940.2">
    <property type="protein sequence ID" value="OMERI05G00940.2"/>
    <property type="gene ID" value="OMERI05G00940"/>
</dbReference>
<reference evidence="1" key="2">
    <citation type="submission" date="2018-05" db="EMBL/GenBank/DDBJ databases">
        <title>OmerRS3 (Oryza meridionalis Reference Sequence Version 3).</title>
        <authorList>
            <person name="Zhang J."/>
            <person name="Kudrna D."/>
            <person name="Lee S."/>
            <person name="Talag J."/>
            <person name="Welchert J."/>
            <person name="Wing R.A."/>
        </authorList>
    </citation>
    <scope>NUCLEOTIDE SEQUENCE [LARGE SCALE GENOMIC DNA]</scope>
    <source>
        <strain evidence="1">cv. OR44</strain>
    </source>
</reference>
<accession>A0A0E0DL20</accession>
<keyword evidence="2" id="KW-1185">Reference proteome</keyword>
<organism evidence="1">
    <name type="scientific">Oryza meridionalis</name>
    <dbReference type="NCBI Taxonomy" id="40149"/>
    <lineage>
        <taxon>Eukaryota</taxon>
        <taxon>Viridiplantae</taxon>
        <taxon>Streptophyta</taxon>
        <taxon>Embryophyta</taxon>
        <taxon>Tracheophyta</taxon>
        <taxon>Spermatophyta</taxon>
        <taxon>Magnoliopsida</taxon>
        <taxon>Liliopsida</taxon>
        <taxon>Poales</taxon>
        <taxon>Poaceae</taxon>
        <taxon>BOP clade</taxon>
        <taxon>Oryzoideae</taxon>
        <taxon>Oryzeae</taxon>
        <taxon>Oryzinae</taxon>
        <taxon>Oryza</taxon>
    </lineage>
</organism>
<protein>
    <submittedName>
        <fullName evidence="1">Uncharacterized protein</fullName>
    </submittedName>
</protein>
<dbReference type="HOGENOM" id="CLU_1996249_0_0_1"/>
<dbReference type="AlphaFoldDB" id="A0A0E0DL20"/>
<dbReference type="Proteomes" id="UP000008021">
    <property type="component" value="Chromosome 5"/>
</dbReference>